<dbReference type="InterPro" id="IPR053521">
    <property type="entry name" value="McjB-like"/>
</dbReference>
<dbReference type="Pfam" id="PF13471">
    <property type="entry name" value="Transglut_core3"/>
    <property type="match status" value="1"/>
</dbReference>
<organism evidence="2 3">
    <name type="scientific">Saccharothrix xinjiangensis</name>
    <dbReference type="NCBI Taxonomy" id="204798"/>
    <lineage>
        <taxon>Bacteria</taxon>
        <taxon>Bacillati</taxon>
        <taxon>Actinomycetota</taxon>
        <taxon>Actinomycetes</taxon>
        <taxon>Pseudonocardiales</taxon>
        <taxon>Pseudonocardiaceae</taxon>
        <taxon>Saccharothrix</taxon>
    </lineage>
</organism>
<protein>
    <submittedName>
        <fullName evidence="2">Lasso peptide biosynthesis B2 protein</fullName>
    </submittedName>
</protein>
<reference evidence="3" key="1">
    <citation type="journal article" date="2019" name="Int. J. Syst. Evol. Microbiol.">
        <title>The Global Catalogue of Microorganisms (GCM) 10K type strain sequencing project: providing services to taxonomists for standard genome sequencing and annotation.</title>
        <authorList>
            <consortium name="The Broad Institute Genomics Platform"/>
            <consortium name="The Broad Institute Genome Sequencing Center for Infectious Disease"/>
            <person name="Wu L."/>
            <person name="Ma J."/>
        </authorList>
    </citation>
    <scope>NUCLEOTIDE SEQUENCE [LARGE SCALE GENOMIC DNA]</scope>
    <source>
        <strain evidence="3">KCTC 12848</strain>
    </source>
</reference>
<accession>A0ABV9XZQ9</accession>
<dbReference type="Proteomes" id="UP001595833">
    <property type="component" value="Unassembled WGS sequence"/>
</dbReference>
<dbReference type="EMBL" id="JBHSJB010000017">
    <property type="protein sequence ID" value="MFC5055770.1"/>
    <property type="molecule type" value="Genomic_DNA"/>
</dbReference>
<evidence type="ECO:0000313" key="3">
    <source>
        <dbReference type="Proteomes" id="UP001595833"/>
    </source>
</evidence>
<dbReference type="NCBIfam" id="NF033537">
    <property type="entry name" value="lasso_biosyn_B2"/>
    <property type="match status" value="1"/>
</dbReference>
<feature type="domain" description="Microcin J25-processing protein McjB C-terminal" evidence="1">
    <location>
        <begin position="25"/>
        <end position="125"/>
    </location>
</feature>
<keyword evidence="3" id="KW-1185">Reference proteome</keyword>
<evidence type="ECO:0000313" key="2">
    <source>
        <dbReference type="EMBL" id="MFC5055770.1"/>
    </source>
</evidence>
<dbReference type="RefSeq" id="WP_344041766.1">
    <property type="nucleotide sequence ID" value="NZ_BAAAKE010000030.1"/>
</dbReference>
<gene>
    <name evidence="2" type="ORF">ACFPFM_18655</name>
</gene>
<evidence type="ECO:0000259" key="1">
    <source>
        <dbReference type="Pfam" id="PF13471"/>
    </source>
</evidence>
<comment type="caution">
    <text evidence="2">The sequence shown here is derived from an EMBL/GenBank/DDBJ whole genome shotgun (WGS) entry which is preliminary data.</text>
</comment>
<sequence>MRAKATAVTRTGGVGLPRRLSATLSIYLARALSTRSPQRIRRVLAVLRRGARPATLDEARAAHRSVLASSVMVAGDGCLPRSIAVVLLCRVRGGWPTWRVGTRLHPFRAHAWVEVDGVPVGEPSDMGHWIPLITIDPPTSGGSGGTSSR</sequence>
<dbReference type="InterPro" id="IPR032708">
    <property type="entry name" value="McjB_C"/>
</dbReference>
<name>A0ABV9XZQ9_9PSEU</name>
<proteinExistence type="predicted"/>